<proteinExistence type="predicted"/>
<dbReference type="AlphaFoldDB" id="A0A813H7R2"/>
<protein>
    <submittedName>
        <fullName evidence="2">Uncharacterized protein</fullName>
    </submittedName>
</protein>
<comment type="caution">
    <text evidence="2">The sequence shown here is derived from an EMBL/GenBank/DDBJ whole genome shotgun (WGS) entry which is preliminary data.</text>
</comment>
<evidence type="ECO:0000313" key="2">
    <source>
        <dbReference type="EMBL" id="CAE8633706.1"/>
    </source>
</evidence>
<accession>A0A813H7R2</accession>
<evidence type="ECO:0000313" key="3">
    <source>
        <dbReference type="Proteomes" id="UP000626109"/>
    </source>
</evidence>
<evidence type="ECO:0000256" key="1">
    <source>
        <dbReference type="SAM" id="MobiDB-lite"/>
    </source>
</evidence>
<feature type="region of interest" description="Disordered" evidence="1">
    <location>
        <begin position="1"/>
        <end position="29"/>
    </location>
</feature>
<dbReference type="Proteomes" id="UP000626109">
    <property type="component" value="Unassembled WGS sequence"/>
</dbReference>
<gene>
    <name evidence="2" type="ORF">PGLA2088_LOCUS1318</name>
</gene>
<name>A0A813H7R2_POLGL</name>
<reference evidence="2" key="1">
    <citation type="submission" date="2021-02" db="EMBL/GenBank/DDBJ databases">
        <authorList>
            <person name="Dougan E. K."/>
            <person name="Rhodes N."/>
            <person name="Thang M."/>
            <person name="Chan C."/>
        </authorList>
    </citation>
    <scope>NUCLEOTIDE SEQUENCE</scope>
</reference>
<organism evidence="2 3">
    <name type="scientific">Polarella glacialis</name>
    <name type="common">Dinoflagellate</name>
    <dbReference type="NCBI Taxonomy" id="89957"/>
    <lineage>
        <taxon>Eukaryota</taxon>
        <taxon>Sar</taxon>
        <taxon>Alveolata</taxon>
        <taxon>Dinophyceae</taxon>
        <taxon>Suessiales</taxon>
        <taxon>Suessiaceae</taxon>
        <taxon>Polarella</taxon>
    </lineage>
</organism>
<sequence length="126" mass="13930">MKSPSKQNRRTQDGGGPCSPGRWPPARRVLPPKGAQIQATLDTWLLKHFGNEGVDKLAYSYFAGKFYADPLAVHIEELRVAVMALLTASGLTRPENEVRRNPDQIDFAFIMLLVQFSSSATRTGSL</sequence>
<dbReference type="EMBL" id="CAJNNW010001006">
    <property type="protein sequence ID" value="CAE8633706.1"/>
    <property type="molecule type" value="Genomic_DNA"/>
</dbReference>